<reference evidence="1" key="1">
    <citation type="submission" date="2018-05" db="EMBL/GenBank/DDBJ databases">
        <authorList>
            <person name="Lanie J.A."/>
            <person name="Ng W.-L."/>
            <person name="Kazmierczak K.M."/>
            <person name="Andrzejewski T.M."/>
            <person name="Davidsen T.M."/>
            <person name="Wayne K.J."/>
            <person name="Tettelin H."/>
            <person name="Glass J.I."/>
            <person name="Rusch D."/>
            <person name="Podicherti R."/>
            <person name="Tsui H.-C.T."/>
            <person name="Winkler M.E."/>
        </authorList>
    </citation>
    <scope>NUCLEOTIDE SEQUENCE</scope>
</reference>
<feature type="non-terminal residue" evidence="1">
    <location>
        <position position="1"/>
    </location>
</feature>
<accession>A0A383EPR5</accession>
<protein>
    <submittedName>
        <fullName evidence="1">Uncharacterized protein</fullName>
    </submittedName>
</protein>
<name>A0A383EPR5_9ZZZZ</name>
<sequence length="44" mass="5290">IWHEGVFPIEEKSSFQGRQGKVHARVSIDLQKEFKKYIYFKTSF</sequence>
<organism evidence="1">
    <name type="scientific">marine metagenome</name>
    <dbReference type="NCBI Taxonomy" id="408172"/>
    <lineage>
        <taxon>unclassified sequences</taxon>
        <taxon>metagenomes</taxon>
        <taxon>ecological metagenomes</taxon>
    </lineage>
</organism>
<dbReference type="AlphaFoldDB" id="A0A383EPR5"/>
<evidence type="ECO:0000313" key="1">
    <source>
        <dbReference type="EMBL" id="SVE58847.1"/>
    </source>
</evidence>
<dbReference type="EMBL" id="UINC01227806">
    <property type="protein sequence ID" value="SVE58847.1"/>
    <property type="molecule type" value="Genomic_DNA"/>
</dbReference>
<proteinExistence type="predicted"/>
<gene>
    <name evidence="1" type="ORF">METZ01_LOCUS511701</name>
</gene>